<feature type="compositionally biased region" description="Basic and acidic residues" evidence="1">
    <location>
        <begin position="86"/>
        <end position="122"/>
    </location>
</feature>
<protein>
    <submittedName>
        <fullName evidence="2">Uncharacterized protein</fullName>
    </submittedName>
</protein>
<dbReference type="RefSeq" id="XP_024707025.1">
    <property type="nucleotide sequence ID" value="XM_024855414.1"/>
</dbReference>
<reference evidence="2 3" key="1">
    <citation type="submission" date="2016-12" db="EMBL/GenBank/DDBJ databases">
        <title>The genomes of Aspergillus section Nigri reveals drivers in fungal speciation.</title>
        <authorList>
            <consortium name="DOE Joint Genome Institute"/>
            <person name="Vesth T.C."/>
            <person name="Nybo J."/>
            <person name="Theobald S."/>
            <person name="Brandl J."/>
            <person name="Frisvad J.C."/>
            <person name="Nielsen K.F."/>
            <person name="Lyhne E.K."/>
            <person name="Kogle M.E."/>
            <person name="Kuo A."/>
            <person name="Riley R."/>
            <person name="Clum A."/>
            <person name="Nolan M."/>
            <person name="Lipzen A."/>
            <person name="Salamov A."/>
            <person name="Henrissat B."/>
            <person name="Wiebenga A."/>
            <person name="De Vries R.P."/>
            <person name="Grigoriev I.V."/>
            <person name="Mortensen U.H."/>
            <person name="Andersen M.R."/>
            <person name="Baker S.E."/>
        </authorList>
    </citation>
    <scope>NUCLEOTIDE SEQUENCE [LARGE SCALE GENOMIC DNA]</scope>
    <source>
        <strain evidence="2 3">IBT 23096</strain>
    </source>
</reference>
<dbReference type="VEuPathDB" id="FungiDB:P170DRAFT_84142"/>
<feature type="compositionally biased region" description="Basic residues" evidence="1">
    <location>
        <begin position="8"/>
        <end position="20"/>
    </location>
</feature>
<proteinExistence type="predicted"/>
<evidence type="ECO:0000256" key="1">
    <source>
        <dbReference type="SAM" id="MobiDB-lite"/>
    </source>
</evidence>
<accession>A0A2I2GFR6</accession>
<dbReference type="AlphaFoldDB" id="A0A2I2GFR6"/>
<dbReference type="Proteomes" id="UP000234275">
    <property type="component" value="Unassembled WGS sequence"/>
</dbReference>
<feature type="compositionally biased region" description="Basic and acidic residues" evidence="1">
    <location>
        <begin position="137"/>
        <end position="162"/>
    </location>
</feature>
<dbReference type="EMBL" id="MSFO01000002">
    <property type="protein sequence ID" value="PLB51723.1"/>
    <property type="molecule type" value="Genomic_DNA"/>
</dbReference>
<feature type="region of interest" description="Disordered" evidence="1">
    <location>
        <begin position="137"/>
        <end position="180"/>
    </location>
</feature>
<evidence type="ECO:0000313" key="2">
    <source>
        <dbReference type="EMBL" id="PLB51723.1"/>
    </source>
</evidence>
<comment type="caution">
    <text evidence="2">The sequence shown here is derived from an EMBL/GenBank/DDBJ whole genome shotgun (WGS) entry which is preliminary data.</text>
</comment>
<keyword evidence="3" id="KW-1185">Reference proteome</keyword>
<sequence>MTAMEKQQKKKREKSPRARRMGGYTNGEREQGECHLQARAVKEKSGYCANQKDAGSTVPRRCVRRRKGLVNGVCDGSIRGWRWRARQTERGRERETKGGGKGRVEDRQGERGRPEDYLRQGETDDAAIDLQCKSWESRSDGIKSSGEKRSTEETKPKPKPTEEPNVVIPARSRASGAKGRIHSHSGVYKMYISVRLQILKILETGQLLPVCEGAWGGFDPGNNNELGWAINHGSPGLSMWFEID</sequence>
<gene>
    <name evidence="2" type="ORF">P170DRAFT_84142</name>
</gene>
<evidence type="ECO:0000313" key="3">
    <source>
        <dbReference type="Proteomes" id="UP000234275"/>
    </source>
</evidence>
<feature type="region of interest" description="Disordered" evidence="1">
    <location>
        <begin position="1"/>
        <end position="33"/>
    </location>
</feature>
<dbReference type="GeneID" id="36563121"/>
<feature type="region of interest" description="Disordered" evidence="1">
    <location>
        <begin position="86"/>
        <end position="123"/>
    </location>
</feature>
<organism evidence="2 3">
    <name type="scientific">Aspergillus steynii IBT 23096</name>
    <dbReference type="NCBI Taxonomy" id="1392250"/>
    <lineage>
        <taxon>Eukaryota</taxon>
        <taxon>Fungi</taxon>
        <taxon>Dikarya</taxon>
        <taxon>Ascomycota</taxon>
        <taxon>Pezizomycotina</taxon>
        <taxon>Eurotiomycetes</taxon>
        <taxon>Eurotiomycetidae</taxon>
        <taxon>Eurotiales</taxon>
        <taxon>Aspergillaceae</taxon>
        <taxon>Aspergillus</taxon>
        <taxon>Aspergillus subgen. Circumdati</taxon>
    </lineage>
</organism>
<name>A0A2I2GFR6_9EURO</name>